<evidence type="ECO:0000313" key="1">
    <source>
        <dbReference type="EMBL" id="MFC7395423.1"/>
    </source>
</evidence>
<dbReference type="Pfam" id="PF06089">
    <property type="entry name" value="Asparaginase_II"/>
    <property type="match status" value="1"/>
</dbReference>
<gene>
    <name evidence="1" type="ORF">ACFQRG_21175</name>
</gene>
<comment type="caution">
    <text evidence="1">The sequence shown here is derived from an EMBL/GenBank/DDBJ whole genome shotgun (WGS) entry which is preliminary data.</text>
</comment>
<organism evidence="1 2">
    <name type="scientific">Scopulibacillus cellulosilyticus</name>
    <dbReference type="NCBI Taxonomy" id="2665665"/>
    <lineage>
        <taxon>Bacteria</taxon>
        <taxon>Bacillati</taxon>
        <taxon>Bacillota</taxon>
        <taxon>Bacilli</taxon>
        <taxon>Bacillales</taxon>
        <taxon>Sporolactobacillaceae</taxon>
        <taxon>Scopulibacillus</taxon>
    </lineage>
</organism>
<evidence type="ECO:0000313" key="2">
    <source>
        <dbReference type="Proteomes" id="UP001596505"/>
    </source>
</evidence>
<keyword evidence="2" id="KW-1185">Reference proteome</keyword>
<accession>A0ABW2Q6Y4</accession>
<protein>
    <submittedName>
        <fullName evidence="1">Asparaginase</fullName>
    </submittedName>
</protein>
<dbReference type="InterPro" id="IPR010349">
    <property type="entry name" value="Asparaginase_II"/>
</dbReference>
<sequence>MEVNEKPVYVYRGNYIESTHEVHIAVVDTKGNLLHYYGDPMRPTFARSSMKPFQAVPLIQTGAAKAFNYQPKEVAISCASHSGEDIHRHTVLHILDKINLGEDALQCGTHPPRDQEIYKALIRDGKELTPVFSNCSGKHSGMLATAVHMGEDPITYRDIEHPVQQRILKVIAEVCKVAKEGIELGVDGCGVPVHRIPLYNVAFGYAKVAQPHHVEEQYQLPLKTIRDSMMKHPEMIGGKERFDTDVMRIFGGKLIAKGGAEGVLCIGLVDQGLGIAIKVEDGNARATSAIGLKVLKDIGFADQNKSWPDDLKSYEEPAVTNMRKDAIGKIVVDFKLKGA</sequence>
<name>A0ABW2Q6Y4_9BACL</name>
<dbReference type="PANTHER" id="PTHR42110:SF1">
    <property type="entry name" value="L-ASPARAGINASE, PUTATIVE (AFU_ORTHOLOGUE AFUA_3G11890)-RELATED"/>
    <property type="match status" value="1"/>
</dbReference>
<proteinExistence type="predicted"/>
<dbReference type="RefSeq" id="WP_380969989.1">
    <property type="nucleotide sequence ID" value="NZ_JBHTCO010000045.1"/>
</dbReference>
<dbReference type="PANTHER" id="PTHR42110">
    <property type="entry name" value="L-ASPARAGINASE, PUTATIVE (AFU_ORTHOLOGUE AFUA_3G11890)-RELATED"/>
    <property type="match status" value="1"/>
</dbReference>
<dbReference type="Proteomes" id="UP001596505">
    <property type="component" value="Unassembled WGS sequence"/>
</dbReference>
<dbReference type="EMBL" id="JBHTCO010000045">
    <property type="protein sequence ID" value="MFC7395423.1"/>
    <property type="molecule type" value="Genomic_DNA"/>
</dbReference>
<reference evidence="2" key="1">
    <citation type="journal article" date="2019" name="Int. J. Syst. Evol. Microbiol.">
        <title>The Global Catalogue of Microorganisms (GCM) 10K type strain sequencing project: providing services to taxonomists for standard genome sequencing and annotation.</title>
        <authorList>
            <consortium name="The Broad Institute Genomics Platform"/>
            <consortium name="The Broad Institute Genome Sequencing Center for Infectious Disease"/>
            <person name="Wu L."/>
            <person name="Ma J."/>
        </authorList>
    </citation>
    <scope>NUCLEOTIDE SEQUENCE [LARGE SCALE GENOMIC DNA]</scope>
    <source>
        <strain evidence="2">CGMCC 1.16305</strain>
    </source>
</reference>